<dbReference type="PROSITE" id="PS50886">
    <property type="entry name" value="TRBD"/>
    <property type="match status" value="1"/>
</dbReference>
<dbReference type="InterPro" id="IPR002547">
    <property type="entry name" value="tRNA-bd_dom"/>
</dbReference>
<dbReference type="Pfam" id="PF01588">
    <property type="entry name" value="tRNA_bind"/>
    <property type="match status" value="1"/>
</dbReference>
<dbReference type="SUPFAM" id="SSF47616">
    <property type="entry name" value="GST C-terminal domain-like"/>
    <property type="match status" value="1"/>
</dbReference>
<dbReference type="CDD" id="cd02799">
    <property type="entry name" value="tRNA_bind_EMAP-II_like"/>
    <property type="match status" value="1"/>
</dbReference>
<evidence type="ECO:0000256" key="1">
    <source>
        <dbReference type="ARBA" id="ARBA00022555"/>
    </source>
</evidence>
<keyword evidence="1 3" id="KW-0820">tRNA-binding</keyword>
<dbReference type="Proteomes" id="UP001497600">
    <property type="component" value="Chromosome C"/>
</dbReference>
<protein>
    <submittedName>
        <fullName evidence="7">tRNA-aminoacylation cofactor Arc1p</fullName>
    </submittedName>
</protein>
<dbReference type="PANTHER" id="PTHR11586">
    <property type="entry name" value="TRNA-AMINOACYLATION COFACTOR ARC1 FAMILY MEMBER"/>
    <property type="match status" value="1"/>
</dbReference>
<name>A0ABP0E9Q0_9ASCO</name>
<feature type="domain" description="GST C-terminal" evidence="5">
    <location>
        <begin position="1"/>
        <end position="137"/>
    </location>
</feature>
<gene>
    <name evidence="7" type="primary">ARC1</name>
    <name evidence="7" type="ORF">CAAN4_C01288</name>
</gene>
<dbReference type="SUPFAM" id="SSF50249">
    <property type="entry name" value="Nucleic acid-binding proteins"/>
    <property type="match status" value="1"/>
</dbReference>
<evidence type="ECO:0000259" key="6">
    <source>
        <dbReference type="PROSITE" id="PS50886"/>
    </source>
</evidence>
<dbReference type="InterPro" id="IPR051270">
    <property type="entry name" value="Tyrosine-tRNA_ligase_regulator"/>
</dbReference>
<reference evidence="7 8" key="1">
    <citation type="submission" date="2024-01" db="EMBL/GenBank/DDBJ databases">
        <authorList>
            <consortium name="Genoscope - CEA"/>
            <person name="William W."/>
        </authorList>
    </citation>
    <scope>NUCLEOTIDE SEQUENCE [LARGE SCALE GENOMIC DNA]</scope>
    <source>
        <strain evidence="7 8">29B2s-10</strain>
    </source>
</reference>
<evidence type="ECO:0000256" key="4">
    <source>
        <dbReference type="SAM" id="MobiDB-lite"/>
    </source>
</evidence>
<dbReference type="PROSITE" id="PS50405">
    <property type="entry name" value="GST_CTER"/>
    <property type="match status" value="1"/>
</dbReference>
<dbReference type="Pfam" id="PF21972">
    <property type="entry name" value="Arc1p_N_like"/>
    <property type="match status" value="1"/>
</dbReference>
<dbReference type="CDD" id="cd10304">
    <property type="entry name" value="GST_C_Arc1p_N_like"/>
    <property type="match status" value="1"/>
</dbReference>
<evidence type="ECO:0000256" key="3">
    <source>
        <dbReference type="PROSITE-ProRule" id="PRU00209"/>
    </source>
</evidence>
<evidence type="ECO:0000313" key="7">
    <source>
        <dbReference type="EMBL" id="CAK7899133.1"/>
    </source>
</evidence>
<dbReference type="EMBL" id="OZ004255">
    <property type="protein sequence ID" value="CAK7899133.1"/>
    <property type="molecule type" value="Genomic_DNA"/>
</dbReference>
<feature type="region of interest" description="Disordered" evidence="4">
    <location>
        <begin position="131"/>
        <end position="173"/>
    </location>
</feature>
<dbReference type="InterPro" id="IPR053836">
    <property type="entry name" value="Arc1-like_N"/>
</dbReference>
<keyword evidence="8" id="KW-1185">Reference proteome</keyword>
<dbReference type="InterPro" id="IPR036282">
    <property type="entry name" value="Glutathione-S-Trfase_C_sf"/>
</dbReference>
<sequence>MASFIENFSKVSLADVSSATVDVSLTNEEKALVAQFETLSGRFTEEPESVIAFNESLKTKTFVAGNSPSSADLTVFAKVLPLAKTWTSNEDLAKFRHVLRWADLVQNTLVTVPEADQLKVDYEAKVPREIKEKKKPAAKEGDKKEEGKKEAKKEAPKKEAGKKEAGVVSEEDKKANAEAAKAKKAAKAKAKAEANAKSAAAVVPPNPAMIDFRVGFIQKAVKHPDADSLYMSTIDMGDAEGPRTVCSGLVKYIPIEDMQERYVVVIANLKPVNMRGVKSCAMVLCASDEETVEFVNPPAGSKAGEKLFFEGFDGVPEKQLNPKKKVWEAVQPGFSTNENFEVTFTEEGKAPVRLVNARGELCKNSNIVKANVR</sequence>
<evidence type="ECO:0000256" key="2">
    <source>
        <dbReference type="ARBA" id="ARBA00022884"/>
    </source>
</evidence>
<feature type="domain" description="TRNA-binding" evidence="6">
    <location>
        <begin position="206"/>
        <end position="308"/>
    </location>
</feature>
<dbReference type="InterPro" id="IPR010987">
    <property type="entry name" value="Glutathione-S-Trfase_C-like"/>
</dbReference>
<accession>A0ABP0E9Q0</accession>
<evidence type="ECO:0000313" key="8">
    <source>
        <dbReference type="Proteomes" id="UP001497600"/>
    </source>
</evidence>
<dbReference type="PANTHER" id="PTHR11586:SF33">
    <property type="entry name" value="AMINOACYL TRNA SYNTHASE COMPLEX-INTERACTING MULTIFUNCTIONAL PROTEIN 1"/>
    <property type="match status" value="1"/>
</dbReference>
<proteinExistence type="predicted"/>
<dbReference type="Gene3D" id="1.20.1050.10">
    <property type="match status" value="1"/>
</dbReference>
<organism evidence="7 8">
    <name type="scientific">[Candida] anglica</name>
    <dbReference type="NCBI Taxonomy" id="148631"/>
    <lineage>
        <taxon>Eukaryota</taxon>
        <taxon>Fungi</taxon>
        <taxon>Dikarya</taxon>
        <taxon>Ascomycota</taxon>
        <taxon>Saccharomycotina</taxon>
        <taxon>Pichiomycetes</taxon>
        <taxon>Debaryomycetaceae</taxon>
        <taxon>Kurtzmaniella</taxon>
    </lineage>
</organism>
<dbReference type="InterPro" id="IPR012340">
    <property type="entry name" value="NA-bd_OB-fold"/>
</dbReference>
<keyword evidence="2 3" id="KW-0694">RNA-binding</keyword>
<dbReference type="Gene3D" id="2.40.50.140">
    <property type="entry name" value="Nucleic acid-binding proteins"/>
    <property type="match status" value="1"/>
</dbReference>
<evidence type="ECO:0000259" key="5">
    <source>
        <dbReference type="PROSITE" id="PS50405"/>
    </source>
</evidence>